<gene>
    <name evidence="3" type="ORF">H9734_04070</name>
</gene>
<protein>
    <submittedName>
        <fullName evidence="3">Uncharacterized protein</fullName>
    </submittedName>
</protein>
<feature type="transmembrane region" description="Helical" evidence="2">
    <location>
        <begin position="70"/>
        <end position="91"/>
    </location>
</feature>
<sequence>MAGLYCYLAALLLSLASGMLLCIRQETVFGCEVPGIRAQRTAGIVLAAFAVLLSFAGAAAAEGLNGEDRMFLTLIFLVSSIGLETALQNPFRNLRIRRYYRRTAGTMEEVMERSEKLRILREYVRASGVSSFRIWADGIEGITDFAQRGIRDLGATERYCLGSFFGGTLTWETLPGRKAIQEKGGYVQVTVPESGAAGTEISSGRADTRRRRREEF</sequence>
<reference evidence="3" key="1">
    <citation type="journal article" date="2021" name="PeerJ">
        <title>Extensive microbial diversity within the chicken gut microbiome revealed by metagenomics and culture.</title>
        <authorList>
            <person name="Gilroy R."/>
            <person name="Ravi A."/>
            <person name="Getino M."/>
            <person name="Pursley I."/>
            <person name="Horton D.L."/>
            <person name="Alikhan N.F."/>
            <person name="Baker D."/>
            <person name="Gharbi K."/>
            <person name="Hall N."/>
            <person name="Watson M."/>
            <person name="Adriaenssens E.M."/>
            <person name="Foster-Nyarko E."/>
            <person name="Jarju S."/>
            <person name="Secka A."/>
            <person name="Antonio M."/>
            <person name="Oren A."/>
            <person name="Chaudhuri R.R."/>
            <person name="La Ragione R."/>
            <person name="Hildebrand F."/>
            <person name="Pallen M.J."/>
        </authorList>
    </citation>
    <scope>NUCLEOTIDE SEQUENCE</scope>
    <source>
        <strain evidence="3">CHK183-1962</strain>
    </source>
</reference>
<feature type="transmembrane region" description="Helical" evidence="2">
    <location>
        <begin position="44"/>
        <end position="64"/>
    </location>
</feature>
<evidence type="ECO:0000256" key="2">
    <source>
        <dbReference type="SAM" id="Phobius"/>
    </source>
</evidence>
<name>A0A9D1XCK5_9FIRM</name>
<feature type="transmembrane region" description="Helical" evidence="2">
    <location>
        <begin position="6"/>
        <end position="23"/>
    </location>
</feature>
<evidence type="ECO:0000256" key="1">
    <source>
        <dbReference type="SAM" id="MobiDB-lite"/>
    </source>
</evidence>
<feature type="region of interest" description="Disordered" evidence="1">
    <location>
        <begin position="197"/>
        <end position="216"/>
    </location>
</feature>
<comment type="caution">
    <text evidence="3">The sequence shown here is derived from an EMBL/GenBank/DDBJ whole genome shotgun (WGS) entry which is preliminary data.</text>
</comment>
<proteinExistence type="predicted"/>
<dbReference type="AlphaFoldDB" id="A0A9D1XCK5"/>
<keyword evidence="2" id="KW-0472">Membrane</keyword>
<reference evidence="3" key="2">
    <citation type="submission" date="2021-04" db="EMBL/GenBank/DDBJ databases">
        <authorList>
            <person name="Gilroy R."/>
        </authorList>
    </citation>
    <scope>NUCLEOTIDE SEQUENCE</scope>
    <source>
        <strain evidence="3">CHK183-1962</strain>
    </source>
</reference>
<accession>A0A9D1XCK5</accession>
<evidence type="ECO:0000313" key="3">
    <source>
        <dbReference type="EMBL" id="HIX76759.1"/>
    </source>
</evidence>
<evidence type="ECO:0000313" key="4">
    <source>
        <dbReference type="Proteomes" id="UP000886890"/>
    </source>
</evidence>
<dbReference type="Proteomes" id="UP000886890">
    <property type="component" value="Unassembled WGS sequence"/>
</dbReference>
<keyword evidence="2" id="KW-1133">Transmembrane helix</keyword>
<dbReference type="EMBL" id="DXEK01000066">
    <property type="protein sequence ID" value="HIX76759.1"/>
    <property type="molecule type" value="Genomic_DNA"/>
</dbReference>
<keyword evidence="2" id="KW-0812">Transmembrane</keyword>
<organism evidence="3 4">
    <name type="scientific">Candidatus Fusicatenibacter merdavium</name>
    <dbReference type="NCBI Taxonomy" id="2838600"/>
    <lineage>
        <taxon>Bacteria</taxon>
        <taxon>Bacillati</taxon>
        <taxon>Bacillota</taxon>
        <taxon>Clostridia</taxon>
        <taxon>Lachnospirales</taxon>
        <taxon>Lachnospiraceae</taxon>
        <taxon>Fusicatenibacter</taxon>
    </lineage>
</organism>